<name>A0A3P1VAB1_9STRE</name>
<dbReference type="Proteomes" id="UP000281771">
    <property type="component" value="Unassembled WGS sequence"/>
</dbReference>
<sequence>MSSMIFKKSLTVLCLVLSLVLLASCSQKKTKPSTSTSHIHQKQSATTEGTTSTTPTTEMPTIPSTSQPTPASIMPAEAIGTWEGASQLAPEVRVTISADGQINTYSHFVYGGEGGIDDVQEYTATITELKNIAPNTYIIMNHTGQVHALLPGITNIGGTFVMLAGFKIENGQYRPIAVIGPTVEEIDYQNYHDFGFALSK</sequence>
<dbReference type="RefSeq" id="WP_124777302.1">
    <property type="nucleotide sequence ID" value="NZ_RQZA01000006.1"/>
</dbReference>
<keyword evidence="2" id="KW-0732">Signal</keyword>
<dbReference type="AlphaFoldDB" id="A0A3P1VAB1"/>
<dbReference type="STRING" id="1123309.GCA_000377005_01902"/>
<keyword evidence="4" id="KW-1185">Reference proteome</keyword>
<evidence type="ECO:0000256" key="2">
    <source>
        <dbReference type="SAM" id="SignalP"/>
    </source>
</evidence>
<proteinExistence type="predicted"/>
<evidence type="ECO:0008006" key="5">
    <source>
        <dbReference type="Google" id="ProtNLM"/>
    </source>
</evidence>
<gene>
    <name evidence="3" type="ORF">EII38_07275</name>
</gene>
<protein>
    <recommendedName>
        <fullName evidence="5">Lipoprotein</fullName>
    </recommendedName>
</protein>
<evidence type="ECO:0000313" key="3">
    <source>
        <dbReference type="EMBL" id="RRD31071.1"/>
    </source>
</evidence>
<accession>A0A3P1VAB1</accession>
<feature type="region of interest" description="Disordered" evidence="1">
    <location>
        <begin position="30"/>
        <end position="70"/>
    </location>
</feature>
<dbReference type="EMBL" id="RQZA01000006">
    <property type="protein sequence ID" value="RRD31071.1"/>
    <property type="molecule type" value="Genomic_DNA"/>
</dbReference>
<reference evidence="3 4" key="1">
    <citation type="submission" date="2018-11" db="EMBL/GenBank/DDBJ databases">
        <title>Genomes From Bacteria Associated with the Canine Oral Cavity: a Test Case for Automated Genome-Based Taxonomic Assignment.</title>
        <authorList>
            <person name="Coil D.A."/>
            <person name="Jospin G."/>
            <person name="Darling A.E."/>
            <person name="Wallis C."/>
            <person name="Davis I.J."/>
            <person name="Harris S."/>
            <person name="Eisen J.A."/>
            <person name="Holcombe L.J."/>
            <person name="O'Flynn C."/>
        </authorList>
    </citation>
    <scope>NUCLEOTIDE SEQUENCE [LARGE SCALE GENOMIC DNA]</scope>
    <source>
        <strain evidence="3 4">OH4621_COT-116</strain>
    </source>
</reference>
<feature type="compositionally biased region" description="Low complexity" evidence="1">
    <location>
        <begin position="46"/>
        <end position="66"/>
    </location>
</feature>
<feature type="signal peptide" evidence="2">
    <location>
        <begin position="1"/>
        <end position="23"/>
    </location>
</feature>
<evidence type="ECO:0000313" key="4">
    <source>
        <dbReference type="Proteomes" id="UP000281771"/>
    </source>
</evidence>
<comment type="caution">
    <text evidence="3">The sequence shown here is derived from an EMBL/GenBank/DDBJ whole genome shotgun (WGS) entry which is preliminary data.</text>
</comment>
<feature type="chain" id="PRO_5038640921" description="Lipoprotein" evidence="2">
    <location>
        <begin position="24"/>
        <end position="200"/>
    </location>
</feature>
<organism evidence="3 4">
    <name type="scientific">Streptococcus minor</name>
    <dbReference type="NCBI Taxonomy" id="229549"/>
    <lineage>
        <taxon>Bacteria</taxon>
        <taxon>Bacillati</taxon>
        <taxon>Bacillota</taxon>
        <taxon>Bacilli</taxon>
        <taxon>Lactobacillales</taxon>
        <taxon>Streptococcaceae</taxon>
        <taxon>Streptococcus</taxon>
    </lineage>
</organism>
<dbReference type="PROSITE" id="PS51257">
    <property type="entry name" value="PROKAR_LIPOPROTEIN"/>
    <property type="match status" value="1"/>
</dbReference>
<evidence type="ECO:0000256" key="1">
    <source>
        <dbReference type="SAM" id="MobiDB-lite"/>
    </source>
</evidence>